<organism evidence="1 2">
    <name type="scientific">Trichothecium roseum</name>
    <dbReference type="NCBI Taxonomy" id="47278"/>
    <lineage>
        <taxon>Eukaryota</taxon>
        <taxon>Fungi</taxon>
        <taxon>Dikarya</taxon>
        <taxon>Ascomycota</taxon>
        <taxon>Pezizomycotina</taxon>
        <taxon>Sordariomycetes</taxon>
        <taxon>Hypocreomycetidae</taxon>
        <taxon>Hypocreales</taxon>
        <taxon>Hypocreales incertae sedis</taxon>
        <taxon>Trichothecium</taxon>
    </lineage>
</organism>
<dbReference type="EMBL" id="CM047940">
    <property type="protein sequence ID" value="KAI9904054.1"/>
    <property type="molecule type" value="Genomic_DNA"/>
</dbReference>
<evidence type="ECO:0000313" key="2">
    <source>
        <dbReference type="Proteomes" id="UP001163324"/>
    </source>
</evidence>
<comment type="caution">
    <text evidence="1">The sequence shown here is derived from an EMBL/GenBank/DDBJ whole genome shotgun (WGS) entry which is preliminary data.</text>
</comment>
<name>A0ACC0VCN4_9HYPO</name>
<keyword evidence="2" id="KW-1185">Reference proteome</keyword>
<reference evidence="1" key="1">
    <citation type="submission" date="2022-10" db="EMBL/GenBank/DDBJ databases">
        <title>Complete Genome of Trichothecium roseum strain YXFP-22015, a Plant Pathogen Isolated from Citrus.</title>
        <authorList>
            <person name="Wang Y."/>
            <person name="Zhu L."/>
        </authorList>
    </citation>
    <scope>NUCLEOTIDE SEQUENCE</scope>
    <source>
        <strain evidence="1">YXFP-22015</strain>
    </source>
</reference>
<proteinExistence type="predicted"/>
<protein>
    <submittedName>
        <fullName evidence="1">Uncharacterized protein</fullName>
    </submittedName>
</protein>
<accession>A0ACC0VCN4</accession>
<evidence type="ECO:0000313" key="1">
    <source>
        <dbReference type="EMBL" id="KAI9904054.1"/>
    </source>
</evidence>
<gene>
    <name evidence="1" type="ORF">N3K66_000583</name>
</gene>
<sequence length="308" mass="34602">MLDTFNDTPSGIKQIKGFESLSSSSSSPSSASPRQKQNLTMAGHPVFTLHYFPFSLYSLMARFGFVLGEELNPATAPRVEIRFVDRQNTENLSEDYLVNVNPKGSVPSLTSPSLPSALTDSRDISTWLCDKQPELLPEEHKENIVRLVDMLYDFHAMALMISPDDRKDGIPNQAAALLENPDLTEPHRRALEIKSIYHDTFHSHTLDSDNIAEVESKCVAFLDGIATLLQEREGGGDWLFGNRPTILDAHAFPFIRRLMDRNRLDLVTQDAVKAYAEGITKSKEWQRVSHGRRTLYDASYGPARELPL</sequence>
<dbReference type="Proteomes" id="UP001163324">
    <property type="component" value="Chromosome 1"/>
</dbReference>